<comment type="similarity">
    <text evidence="2">Belongs to the NSA1 family.</text>
</comment>
<evidence type="ECO:0000256" key="5">
    <source>
        <dbReference type="SAM" id="MobiDB-lite"/>
    </source>
</evidence>
<dbReference type="OrthoDB" id="18388at2759"/>
<evidence type="ECO:0000313" key="7">
    <source>
        <dbReference type="Proteomes" id="UP000059188"/>
    </source>
</evidence>
<dbReference type="EMBL" id="LN679100">
    <property type="protein sequence ID" value="CEL52192.1"/>
    <property type="molecule type" value="Genomic_DNA"/>
</dbReference>
<dbReference type="Gene3D" id="2.130.10.10">
    <property type="entry name" value="YVTN repeat-like/Quinoprotein amine dehydrogenase"/>
    <property type="match status" value="1"/>
</dbReference>
<dbReference type="Proteomes" id="UP000059188">
    <property type="component" value="Unassembled WGS sequence"/>
</dbReference>
<feature type="region of interest" description="Disordered" evidence="5">
    <location>
        <begin position="289"/>
        <end position="330"/>
    </location>
</feature>
<feature type="compositionally biased region" description="Acidic residues" evidence="5">
    <location>
        <begin position="307"/>
        <end position="319"/>
    </location>
</feature>
<accession>A0A0B7F7I7</accession>
<gene>
    <name evidence="6" type="ORF">RSOLAG1IB_00731</name>
</gene>
<dbReference type="PANTHER" id="PTHR16038">
    <property type="entry name" value="NOP SEVEN ASSOCIATED PROTEIN 1"/>
    <property type="match status" value="1"/>
</dbReference>
<organism evidence="6 7">
    <name type="scientific">Thanatephorus cucumeris (strain AG1-IB / isolate 7/3/14)</name>
    <name type="common">Lettuce bottom rot fungus</name>
    <name type="synonym">Rhizoctonia solani</name>
    <dbReference type="NCBI Taxonomy" id="1108050"/>
    <lineage>
        <taxon>Eukaryota</taxon>
        <taxon>Fungi</taxon>
        <taxon>Dikarya</taxon>
        <taxon>Basidiomycota</taxon>
        <taxon>Agaricomycotina</taxon>
        <taxon>Agaricomycetes</taxon>
        <taxon>Cantharellales</taxon>
        <taxon>Ceratobasidiaceae</taxon>
        <taxon>Rhizoctonia</taxon>
        <taxon>Rhizoctonia solani AG-1</taxon>
    </lineage>
</organism>
<sequence>MKNSDRFIGLYAMQRKGWLTCTYNGRLRLSNTFGERPDPDPPADLFASLPMRLNDMRLSPSFSSLAYGGDEVDLSVWDVERTFSDKPQSTDEAGKKRKKGKNELMYAEVWRAKQLPNDSLSLRQPVHITSLSFIHGSEFPNQQSSFHIVTGNKNGALRRFDTRAARRPVANWENIAKMGGIRNVEPGRNEYELFASDNGSSLSCIDVRNGKICYSYKGLPSATTSFTSISKSHLASVSLDRVFRLHTVHSPPPQANDQQLKKGEVIGQEFLKSTPTAVVWDRFESQVVAEGDEEDVWEGMEVRGEENEGSTNEDESEDEQPPKARKRSRK</sequence>
<dbReference type="GO" id="GO:0005730">
    <property type="term" value="C:nucleolus"/>
    <property type="evidence" value="ECO:0007669"/>
    <property type="project" value="InterPro"/>
</dbReference>
<evidence type="ECO:0000256" key="1">
    <source>
        <dbReference type="ARBA" id="ARBA00002889"/>
    </source>
</evidence>
<reference evidence="6 7" key="1">
    <citation type="submission" date="2014-11" db="EMBL/GenBank/DDBJ databases">
        <authorList>
            <person name="Wibberg Daniel"/>
        </authorList>
    </citation>
    <scope>NUCLEOTIDE SEQUENCE [LARGE SCALE GENOMIC DNA]</scope>
    <source>
        <strain evidence="6">Rhizoctonia solani AG1-IB 7/3/14</strain>
    </source>
</reference>
<name>A0A0B7F7I7_THACB</name>
<dbReference type="GO" id="GO:0030687">
    <property type="term" value="C:preribosome, large subunit precursor"/>
    <property type="evidence" value="ECO:0007669"/>
    <property type="project" value="TreeGrafter"/>
</dbReference>
<dbReference type="InterPro" id="IPR037379">
    <property type="entry name" value="WDR74/Nsa1"/>
</dbReference>
<dbReference type="InterPro" id="IPR015943">
    <property type="entry name" value="WD40/YVTN_repeat-like_dom_sf"/>
</dbReference>
<dbReference type="InterPro" id="IPR036322">
    <property type="entry name" value="WD40_repeat_dom_sf"/>
</dbReference>
<comment type="subunit">
    <text evidence="3">Component of the pre-66S ribosomal particle.</text>
</comment>
<dbReference type="PANTHER" id="PTHR16038:SF4">
    <property type="entry name" value="WD REPEAT-CONTAINING PROTEIN 74"/>
    <property type="match status" value="1"/>
</dbReference>
<protein>
    <recommendedName>
        <fullName evidence="4">Ribosome biogenesis protein NSA1</fullName>
    </recommendedName>
</protein>
<keyword evidence="7" id="KW-1185">Reference proteome</keyword>
<dbReference type="GO" id="GO:0042273">
    <property type="term" value="P:ribosomal large subunit biogenesis"/>
    <property type="evidence" value="ECO:0007669"/>
    <property type="project" value="InterPro"/>
</dbReference>
<proteinExistence type="inferred from homology"/>
<dbReference type="STRING" id="1108050.A0A0B7F7I7"/>
<evidence type="ECO:0000256" key="2">
    <source>
        <dbReference type="ARBA" id="ARBA00007861"/>
    </source>
</evidence>
<dbReference type="SUPFAM" id="SSF50978">
    <property type="entry name" value="WD40 repeat-like"/>
    <property type="match status" value="1"/>
</dbReference>
<dbReference type="AlphaFoldDB" id="A0A0B7F7I7"/>
<evidence type="ECO:0000256" key="4">
    <source>
        <dbReference type="ARBA" id="ARBA00014234"/>
    </source>
</evidence>
<evidence type="ECO:0000313" key="6">
    <source>
        <dbReference type="EMBL" id="CEL52192.1"/>
    </source>
</evidence>
<comment type="function">
    <text evidence="1">Involved in the biogenesis of the 60S ribosomal subunit.</text>
</comment>
<evidence type="ECO:0000256" key="3">
    <source>
        <dbReference type="ARBA" id="ARBA00011187"/>
    </source>
</evidence>